<keyword evidence="1" id="KW-1133">Transmembrane helix</keyword>
<sequence>MTKRKINWDQNLWQLLTRSEKILVRMIIISLVLLVAAQSLLTSDPLRFYLSWSERLEGQPFQEWSQPSARVLDTESPLFAHLTIELQDFSSLAKAKLFINGKEVADFRNKKITVKVSSNDVVSVDGSFYHRPLTFRITESSSNIAAPVLYQQIETNRSLESFPQVQFK</sequence>
<evidence type="ECO:0000313" key="3">
    <source>
        <dbReference type="Proteomes" id="UP001524944"/>
    </source>
</evidence>
<protein>
    <submittedName>
        <fullName evidence="2">Uncharacterized protein</fullName>
    </submittedName>
</protein>
<comment type="caution">
    <text evidence="2">The sequence shown here is derived from an EMBL/GenBank/DDBJ whole genome shotgun (WGS) entry which is preliminary data.</text>
</comment>
<reference evidence="2 3" key="1">
    <citation type="submission" date="2022-08" db="EMBL/GenBank/DDBJ databases">
        <title>Proteogenomics of the novel Dehalobacterium formicoaceticum strain EZ94 highlights a key role of methyltransferases during anaerobic dichloromethane degradation.</title>
        <authorList>
            <person name="Wasmund K."/>
        </authorList>
    </citation>
    <scope>NUCLEOTIDE SEQUENCE [LARGE SCALE GENOMIC DNA]</scope>
    <source>
        <strain evidence="2 3">EZ94</strain>
    </source>
</reference>
<evidence type="ECO:0000256" key="1">
    <source>
        <dbReference type="SAM" id="Phobius"/>
    </source>
</evidence>
<feature type="transmembrane region" description="Helical" evidence="1">
    <location>
        <begin position="22"/>
        <end position="41"/>
    </location>
</feature>
<gene>
    <name evidence="2" type="ORF">NVS47_10105</name>
</gene>
<name>A0ABT1Y5M5_9FIRM</name>
<keyword evidence="1" id="KW-0812">Transmembrane</keyword>
<dbReference type="Proteomes" id="UP001524944">
    <property type="component" value="Unassembled WGS sequence"/>
</dbReference>
<proteinExistence type="predicted"/>
<organism evidence="2 3">
    <name type="scientific">Dehalobacterium formicoaceticum</name>
    <dbReference type="NCBI Taxonomy" id="51515"/>
    <lineage>
        <taxon>Bacteria</taxon>
        <taxon>Bacillati</taxon>
        <taxon>Bacillota</taxon>
        <taxon>Clostridia</taxon>
        <taxon>Eubacteriales</taxon>
        <taxon>Peptococcaceae</taxon>
        <taxon>Dehalobacterium</taxon>
    </lineage>
</organism>
<keyword evidence="3" id="KW-1185">Reference proteome</keyword>
<accession>A0ABT1Y5M5</accession>
<keyword evidence="1" id="KW-0472">Membrane</keyword>
<dbReference type="RefSeq" id="WP_089611162.1">
    <property type="nucleotide sequence ID" value="NZ_CP022121.1"/>
</dbReference>
<evidence type="ECO:0000313" key="2">
    <source>
        <dbReference type="EMBL" id="MCR6545858.1"/>
    </source>
</evidence>
<dbReference type="EMBL" id="JANPWE010000004">
    <property type="protein sequence ID" value="MCR6545858.1"/>
    <property type="molecule type" value="Genomic_DNA"/>
</dbReference>